<evidence type="ECO:0000313" key="4">
    <source>
        <dbReference type="Proteomes" id="UP000681315"/>
    </source>
</evidence>
<dbReference type="GO" id="GO:0016787">
    <property type="term" value="F:hydrolase activity"/>
    <property type="evidence" value="ECO:0007669"/>
    <property type="project" value="UniProtKB-KW"/>
</dbReference>
<proteinExistence type="predicted"/>
<accession>A0ABS3SQV1</accession>
<dbReference type="PANTHER" id="PTHR43283:SF14">
    <property type="entry name" value="BLL8153 PROTEIN"/>
    <property type="match status" value="1"/>
</dbReference>
<dbReference type="PANTHER" id="PTHR43283">
    <property type="entry name" value="BETA-LACTAMASE-RELATED"/>
    <property type="match status" value="1"/>
</dbReference>
<dbReference type="Pfam" id="PF00144">
    <property type="entry name" value="Beta-lactamase"/>
    <property type="match status" value="1"/>
</dbReference>
<evidence type="ECO:0000259" key="2">
    <source>
        <dbReference type="Pfam" id="PF00144"/>
    </source>
</evidence>
<dbReference type="InterPro" id="IPR012338">
    <property type="entry name" value="Beta-lactam/transpept-like"/>
</dbReference>
<feature type="signal peptide" evidence="1">
    <location>
        <begin position="1"/>
        <end position="21"/>
    </location>
</feature>
<gene>
    <name evidence="3" type="ORF">J4051_06100</name>
</gene>
<dbReference type="InterPro" id="IPR050789">
    <property type="entry name" value="Diverse_Enzym_Activities"/>
</dbReference>
<dbReference type="EMBL" id="JAGEVG010000005">
    <property type="protein sequence ID" value="MBO3097831.1"/>
    <property type="molecule type" value="Genomic_DNA"/>
</dbReference>
<keyword evidence="3" id="KW-0378">Hydrolase</keyword>
<evidence type="ECO:0000256" key="1">
    <source>
        <dbReference type="SAM" id="SignalP"/>
    </source>
</evidence>
<dbReference type="Proteomes" id="UP000681315">
    <property type="component" value="Unassembled WGS sequence"/>
</dbReference>
<feature type="chain" id="PRO_5046268042" evidence="1">
    <location>
        <begin position="22"/>
        <end position="404"/>
    </location>
</feature>
<feature type="domain" description="Beta-lactamase-related" evidence="2">
    <location>
        <begin position="102"/>
        <end position="377"/>
    </location>
</feature>
<dbReference type="Gene3D" id="3.40.710.10">
    <property type="entry name" value="DD-peptidase/beta-lactamase superfamily"/>
    <property type="match status" value="1"/>
</dbReference>
<evidence type="ECO:0000313" key="3">
    <source>
        <dbReference type="EMBL" id="MBO3097831.1"/>
    </source>
</evidence>
<dbReference type="RefSeq" id="WP_208232971.1">
    <property type="nucleotide sequence ID" value="NZ_JAGEVG010000005.1"/>
</dbReference>
<protein>
    <submittedName>
        <fullName evidence="3">Serine hydrolase</fullName>
    </submittedName>
</protein>
<organism evidence="3 4">
    <name type="scientific">Gelidibacter pelagius</name>
    <dbReference type="NCBI Taxonomy" id="2819985"/>
    <lineage>
        <taxon>Bacteria</taxon>
        <taxon>Pseudomonadati</taxon>
        <taxon>Bacteroidota</taxon>
        <taxon>Flavobacteriia</taxon>
        <taxon>Flavobacteriales</taxon>
        <taxon>Flavobacteriaceae</taxon>
        <taxon>Gelidibacter</taxon>
    </lineage>
</organism>
<sequence length="404" mass="45459">MFNRKEFFLLLLVLSSLTLTAQDCYSPDVKEANTEIADIPGETMGQKLESLLFWSQEEKERRFPMMHDIFPSIPIPTGNHSSSLKASKNITPKWEDETTLASYMNDNHVKGVIVIKDNQIIMEKYADGINQETLWTSFSVAKSVSSMLVGVALKDGAIESMEDPLSKYITEFKGFDYGKVTVRQLLTMTSGIDWNEDYEDPNSDVGQMYNAHCQGVESHILTYMKPLKFKHQPGTHWNYSTGETDLVGILVQKATGLSLSEFLSEKIWKPNQMEHCAYWLADECSNLNLGGSGLSASLRDFARLGTLMLHNGKIGNENIISEEYMKDSTSLLKQVNDEGDGYGYLWWRFKDGSYGAFGIFGQMVYINPHKNLVIAQIAAWSKAGSNELTQGRQAFIDAVERVID</sequence>
<reference evidence="3 4" key="1">
    <citation type="submission" date="2021-03" db="EMBL/GenBank/DDBJ databases">
        <title>Gelidibacter sp. nov., isolated from costal sediment.</title>
        <authorList>
            <person name="Lun K.-Y."/>
        </authorList>
    </citation>
    <scope>NUCLEOTIDE SEQUENCE [LARGE SCALE GENOMIC DNA]</scope>
    <source>
        <strain evidence="3 4">DF109</strain>
    </source>
</reference>
<comment type="caution">
    <text evidence="3">The sequence shown here is derived from an EMBL/GenBank/DDBJ whole genome shotgun (WGS) entry which is preliminary data.</text>
</comment>
<keyword evidence="4" id="KW-1185">Reference proteome</keyword>
<dbReference type="InterPro" id="IPR001466">
    <property type="entry name" value="Beta-lactam-related"/>
</dbReference>
<keyword evidence="1" id="KW-0732">Signal</keyword>
<name>A0ABS3SQV1_9FLAO</name>
<dbReference type="SUPFAM" id="SSF56601">
    <property type="entry name" value="beta-lactamase/transpeptidase-like"/>
    <property type="match status" value="1"/>
</dbReference>